<protein>
    <submittedName>
        <fullName evidence="1">Uncharacterized protein</fullName>
    </submittedName>
</protein>
<reference evidence="1 2" key="1">
    <citation type="submission" date="2024-04" db="EMBL/GenBank/DDBJ databases">
        <title>Polymorphospora sp. isolated from Baiyangdian Lake in Xiong'an New Area.</title>
        <authorList>
            <person name="Zhang X."/>
            <person name="Liu J."/>
        </authorList>
    </citation>
    <scope>NUCLEOTIDE SEQUENCE [LARGE SCALE GENOMIC DNA]</scope>
    <source>
        <strain evidence="1 2">2-325</strain>
    </source>
</reference>
<gene>
    <name evidence="1" type="ORF">AAFH96_19190</name>
</gene>
<name>A0ABV5CT72_9ACTN</name>
<sequence>MGEHQDAVGRATPPPPQVRQCFASRLGPAINACQDEALQVVGALVERGRNRRRGLALDQKLQVVEYLRQTARRG</sequence>
<dbReference type="EMBL" id="JBCGDC010000053">
    <property type="protein sequence ID" value="MFB6395215.1"/>
    <property type="molecule type" value="Genomic_DNA"/>
</dbReference>
<evidence type="ECO:0000313" key="2">
    <source>
        <dbReference type="Proteomes" id="UP001582793"/>
    </source>
</evidence>
<proteinExistence type="predicted"/>
<comment type="caution">
    <text evidence="1">The sequence shown here is derived from an EMBL/GenBank/DDBJ whole genome shotgun (WGS) entry which is preliminary data.</text>
</comment>
<evidence type="ECO:0000313" key="1">
    <source>
        <dbReference type="EMBL" id="MFB6395215.1"/>
    </source>
</evidence>
<dbReference type="Proteomes" id="UP001582793">
    <property type="component" value="Unassembled WGS sequence"/>
</dbReference>
<keyword evidence="2" id="KW-1185">Reference proteome</keyword>
<dbReference type="RefSeq" id="WP_375735111.1">
    <property type="nucleotide sequence ID" value="NZ_JBCGDC010000053.1"/>
</dbReference>
<organism evidence="1 2">
    <name type="scientific">Polymorphospora lycopeni</name>
    <dbReference type="NCBI Taxonomy" id="3140240"/>
    <lineage>
        <taxon>Bacteria</taxon>
        <taxon>Bacillati</taxon>
        <taxon>Actinomycetota</taxon>
        <taxon>Actinomycetes</taxon>
        <taxon>Micromonosporales</taxon>
        <taxon>Micromonosporaceae</taxon>
        <taxon>Polymorphospora</taxon>
    </lineage>
</organism>
<accession>A0ABV5CT72</accession>